<keyword evidence="2" id="KW-1185">Reference proteome</keyword>
<proteinExistence type="predicted"/>
<dbReference type="Proteomes" id="UP000188320">
    <property type="component" value="Unassembled WGS sequence"/>
</dbReference>
<sequence length="88" mass="10390">MRQINRVGLQTSLHLAYIITVHQAVEPVSQNIKSQLCQVPKPFHHRFNHIVIATHPVHHRFHNHHRINTRQFAQFSSIHLYILPRIPS</sequence>
<gene>
    <name evidence="1" type="ORF">AX774_g5506</name>
</gene>
<evidence type="ECO:0000313" key="1">
    <source>
        <dbReference type="EMBL" id="OMH81040.1"/>
    </source>
</evidence>
<comment type="caution">
    <text evidence="1">The sequence shown here is derived from an EMBL/GenBank/DDBJ whole genome shotgun (WGS) entry which is preliminary data.</text>
</comment>
<protein>
    <submittedName>
        <fullName evidence="1">Uncharacterized protein</fullName>
    </submittedName>
</protein>
<dbReference type="AlphaFoldDB" id="A0A1R1PJ91"/>
<dbReference type="EMBL" id="LSSK01001004">
    <property type="protein sequence ID" value="OMH81040.1"/>
    <property type="molecule type" value="Genomic_DNA"/>
</dbReference>
<reference evidence="2" key="1">
    <citation type="submission" date="2017-01" db="EMBL/GenBank/DDBJ databases">
        <authorList>
            <person name="Wang Y."/>
            <person name="White M."/>
            <person name="Kvist S."/>
            <person name="Moncalvo J.-M."/>
        </authorList>
    </citation>
    <scope>NUCLEOTIDE SEQUENCE [LARGE SCALE GENOMIC DNA]</scope>
    <source>
        <strain evidence="2">COL-18-3</strain>
    </source>
</reference>
<evidence type="ECO:0000313" key="2">
    <source>
        <dbReference type="Proteomes" id="UP000188320"/>
    </source>
</evidence>
<accession>A0A1R1PJ91</accession>
<name>A0A1R1PJ91_ZANCU</name>
<organism evidence="1 2">
    <name type="scientific">Zancudomyces culisetae</name>
    <name type="common">Gut fungus</name>
    <name type="synonym">Smittium culisetae</name>
    <dbReference type="NCBI Taxonomy" id="1213189"/>
    <lineage>
        <taxon>Eukaryota</taxon>
        <taxon>Fungi</taxon>
        <taxon>Fungi incertae sedis</taxon>
        <taxon>Zoopagomycota</taxon>
        <taxon>Kickxellomycotina</taxon>
        <taxon>Harpellomycetes</taxon>
        <taxon>Harpellales</taxon>
        <taxon>Legeriomycetaceae</taxon>
        <taxon>Zancudomyces</taxon>
    </lineage>
</organism>